<dbReference type="PATRIC" id="fig|1079.6.peg.3425"/>
<gene>
    <name evidence="1" type="ORF">BVIRIDIS_27030</name>
</gene>
<organism evidence="1 2">
    <name type="scientific">Blastochloris viridis</name>
    <name type="common">Rhodopseudomonas viridis</name>
    <dbReference type="NCBI Taxonomy" id="1079"/>
    <lineage>
        <taxon>Bacteria</taxon>
        <taxon>Pseudomonadati</taxon>
        <taxon>Pseudomonadota</taxon>
        <taxon>Alphaproteobacteria</taxon>
        <taxon>Hyphomicrobiales</taxon>
        <taxon>Blastochloridaceae</taxon>
        <taxon>Blastochloris</taxon>
    </lineage>
</organism>
<dbReference type="InterPro" id="IPR009394">
    <property type="entry name" value="MmcB-like"/>
</dbReference>
<accession>A0A0P0JBN2</accession>
<dbReference type="STRING" id="1079.BVIR_3259"/>
<dbReference type="Pfam" id="PF06319">
    <property type="entry name" value="MmcB-like"/>
    <property type="match status" value="1"/>
</dbReference>
<dbReference type="EMBL" id="LN907867">
    <property type="protein sequence ID" value="CUU43677.1"/>
    <property type="molecule type" value="Genomic_DNA"/>
</dbReference>
<sequence>MSPALVRRPPALVECHLAAAGDSALVSADSAVALDGRQSVRAALIARGSGRLLVQLGFSLVSELKLASGRRADLVALSSNGEVWIVEIKSCVADFRADHKWPDYRLHCDRLLFAVDPAFPTDILPDDVGLIIADGHGAELIRAAPEHRLPGPTRKALTLRFARAAALRLHAAIDPLVGLSE</sequence>
<evidence type="ECO:0008006" key="3">
    <source>
        <dbReference type="Google" id="ProtNLM"/>
    </source>
</evidence>
<name>A0A0P0JBN2_BLAVI</name>
<evidence type="ECO:0000313" key="2">
    <source>
        <dbReference type="Proteomes" id="UP000065734"/>
    </source>
</evidence>
<protein>
    <recommendedName>
        <fullName evidence="3">Transcription elongation factor</fullName>
    </recommendedName>
</protein>
<evidence type="ECO:0000313" key="1">
    <source>
        <dbReference type="EMBL" id="CUU43677.1"/>
    </source>
</evidence>
<dbReference type="Proteomes" id="UP000065734">
    <property type="component" value="Chromosome I"/>
</dbReference>
<proteinExistence type="predicted"/>
<dbReference type="RefSeq" id="WP_082417254.1">
    <property type="nucleotide sequence ID" value="NZ_AP014854.2"/>
</dbReference>
<dbReference type="AlphaFoldDB" id="A0A0P0JBN2"/>
<keyword evidence="2" id="KW-1185">Reference proteome</keyword>
<reference evidence="2" key="1">
    <citation type="journal article" date="2016" name="Genome Announc.">
        <title>Revised genome sequence of the purple photosynthetic bacterium Blastochloris viridis.</title>
        <authorList>
            <person name="Liu L.N."/>
            <person name="Faulkner M."/>
            <person name="Liu X."/>
            <person name="Huang F."/>
            <person name="Darby A.C."/>
            <person name="Hall N."/>
        </authorList>
    </citation>
    <scope>NUCLEOTIDE SEQUENCE [LARGE SCALE GENOMIC DNA]</scope>
    <source>
        <strain evidence="2">ATCC 19567 / DSM 133 / F</strain>
    </source>
</reference>
<dbReference type="KEGG" id="bvr:BVIR_3259"/>
<dbReference type="OrthoDB" id="5194526at2"/>